<keyword evidence="2" id="KW-1185">Reference proteome</keyword>
<dbReference type="Proteomes" id="UP001432322">
    <property type="component" value="Unassembled WGS sequence"/>
</dbReference>
<feature type="non-terminal residue" evidence="1">
    <location>
        <position position="1"/>
    </location>
</feature>
<protein>
    <submittedName>
        <fullName evidence="1">Uncharacterized protein</fullName>
    </submittedName>
</protein>
<feature type="non-terminal residue" evidence="1">
    <location>
        <position position="331"/>
    </location>
</feature>
<accession>A0AAV5W5F3</accession>
<proteinExistence type="predicted"/>
<evidence type="ECO:0000313" key="1">
    <source>
        <dbReference type="EMBL" id="GMT26975.1"/>
    </source>
</evidence>
<dbReference type="EMBL" id="BTSY01000005">
    <property type="protein sequence ID" value="GMT26975.1"/>
    <property type="molecule type" value="Genomic_DNA"/>
</dbReference>
<dbReference type="AlphaFoldDB" id="A0AAV5W5F3"/>
<comment type="caution">
    <text evidence="1">The sequence shown here is derived from an EMBL/GenBank/DDBJ whole genome shotgun (WGS) entry which is preliminary data.</text>
</comment>
<gene>
    <name evidence="1" type="ORF">PFISCL1PPCAC_18272</name>
</gene>
<sequence length="331" mass="37810">CGVPLEGQLVEDVGDGERLELLPHVLHLLGYLLHALLRDDRLLPSGSTFRSLHLRHLSVQLRRQHLHVLLLPLQVVLVSCNKHLQPAPLRFDSDRLLPQRGQRVRDHIRVALVREVQLGVLLRQLLHHSLLSDDDLLQQLDLLVHVRQRRLLHLEQILRPDLLAVVQVVQFGSPHKGALHRAKSLNGQVSIELLVARLSSLRIPQREEQHRIEVHIVCLEGDLPMALDEFLYRTELERLRVEAAQPALHVDFHQLRLPARSDGECEITGRGGIADDESPVRLALQRLGDLVLGGARPVPCLGDETIELEQRLVPATLARRRRPRRRRHRSR</sequence>
<organism evidence="1 2">
    <name type="scientific">Pristionchus fissidentatus</name>
    <dbReference type="NCBI Taxonomy" id="1538716"/>
    <lineage>
        <taxon>Eukaryota</taxon>
        <taxon>Metazoa</taxon>
        <taxon>Ecdysozoa</taxon>
        <taxon>Nematoda</taxon>
        <taxon>Chromadorea</taxon>
        <taxon>Rhabditida</taxon>
        <taxon>Rhabditina</taxon>
        <taxon>Diplogasteromorpha</taxon>
        <taxon>Diplogasteroidea</taxon>
        <taxon>Neodiplogasteridae</taxon>
        <taxon>Pristionchus</taxon>
    </lineage>
</organism>
<reference evidence="1" key="1">
    <citation type="submission" date="2023-10" db="EMBL/GenBank/DDBJ databases">
        <title>Genome assembly of Pristionchus species.</title>
        <authorList>
            <person name="Yoshida K."/>
            <person name="Sommer R.J."/>
        </authorList>
    </citation>
    <scope>NUCLEOTIDE SEQUENCE</scope>
    <source>
        <strain evidence="1">RS5133</strain>
    </source>
</reference>
<name>A0AAV5W5F3_9BILA</name>
<evidence type="ECO:0000313" key="2">
    <source>
        <dbReference type="Proteomes" id="UP001432322"/>
    </source>
</evidence>